<feature type="non-terminal residue" evidence="1">
    <location>
        <position position="60"/>
    </location>
</feature>
<evidence type="ECO:0000313" key="1">
    <source>
        <dbReference type="EMBL" id="GAF78678.1"/>
    </source>
</evidence>
<sequence>MAQKRLPFEGLRICDFSWYAAAPLATKYLADHGAQVIKMEYSGRPDNIRIAMPTIPGKEE</sequence>
<gene>
    <name evidence="1" type="ORF">S01H1_08732</name>
</gene>
<dbReference type="InterPro" id="IPR023606">
    <property type="entry name" value="CoA-Trfase_III_dom_1_sf"/>
</dbReference>
<dbReference type="Pfam" id="PF02515">
    <property type="entry name" value="CoA_transf_3"/>
    <property type="match status" value="1"/>
</dbReference>
<dbReference type="AlphaFoldDB" id="X0SC84"/>
<comment type="caution">
    <text evidence="1">The sequence shown here is derived from an EMBL/GenBank/DDBJ whole genome shotgun (WGS) entry which is preliminary data.</text>
</comment>
<dbReference type="InterPro" id="IPR003673">
    <property type="entry name" value="CoA-Trfase_fam_III"/>
</dbReference>
<evidence type="ECO:0008006" key="2">
    <source>
        <dbReference type="Google" id="ProtNLM"/>
    </source>
</evidence>
<organism evidence="1">
    <name type="scientific">marine sediment metagenome</name>
    <dbReference type="NCBI Taxonomy" id="412755"/>
    <lineage>
        <taxon>unclassified sequences</taxon>
        <taxon>metagenomes</taxon>
        <taxon>ecological metagenomes</taxon>
    </lineage>
</organism>
<reference evidence="1" key="1">
    <citation type="journal article" date="2014" name="Front. Microbiol.">
        <title>High frequency of phylogenetically diverse reductive dehalogenase-homologous genes in deep subseafloor sedimentary metagenomes.</title>
        <authorList>
            <person name="Kawai M."/>
            <person name="Futagami T."/>
            <person name="Toyoda A."/>
            <person name="Takaki Y."/>
            <person name="Nishi S."/>
            <person name="Hori S."/>
            <person name="Arai W."/>
            <person name="Tsubouchi T."/>
            <person name="Morono Y."/>
            <person name="Uchiyama I."/>
            <person name="Ito T."/>
            <person name="Fujiyama A."/>
            <person name="Inagaki F."/>
            <person name="Takami H."/>
        </authorList>
    </citation>
    <scope>NUCLEOTIDE SEQUENCE</scope>
    <source>
        <strain evidence="1">Expedition CK06-06</strain>
    </source>
</reference>
<name>X0SC84_9ZZZZ</name>
<proteinExistence type="predicted"/>
<dbReference type="EMBL" id="BARS01004467">
    <property type="protein sequence ID" value="GAF78678.1"/>
    <property type="molecule type" value="Genomic_DNA"/>
</dbReference>
<dbReference type="Gene3D" id="3.40.50.10540">
    <property type="entry name" value="Crotonobetainyl-coa:carnitine coa-transferase, domain 1"/>
    <property type="match status" value="1"/>
</dbReference>
<protein>
    <recommendedName>
        <fullName evidence="2">CoA transferase</fullName>
    </recommendedName>
</protein>
<dbReference type="GO" id="GO:0003824">
    <property type="term" value="F:catalytic activity"/>
    <property type="evidence" value="ECO:0007669"/>
    <property type="project" value="InterPro"/>
</dbReference>
<accession>X0SC84</accession>
<dbReference type="SUPFAM" id="SSF89796">
    <property type="entry name" value="CoA-transferase family III (CaiB/BaiF)"/>
    <property type="match status" value="1"/>
</dbReference>